<reference evidence="2 3" key="1">
    <citation type="journal article" date="2018" name="Nat. Biotechnol.">
        <title>A standardized bacterial taxonomy based on genome phylogeny substantially revises the tree of life.</title>
        <authorList>
            <person name="Parks D.H."/>
            <person name="Chuvochina M."/>
            <person name="Waite D.W."/>
            <person name="Rinke C."/>
            <person name="Skarshewski A."/>
            <person name="Chaumeil P.A."/>
            <person name="Hugenholtz P."/>
        </authorList>
    </citation>
    <scope>NUCLEOTIDE SEQUENCE [LARGE SCALE GENOMIC DNA]</scope>
    <source>
        <strain evidence="2">UBA8672</strain>
    </source>
</reference>
<organism evidence="2 3">
    <name type="scientific">Flexistipes sinusarabici</name>
    <dbReference type="NCBI Taxonomy" id="2352"/>
    <lineage>
        <taxon>Bacteria</taxon>
        <taxon>Pseudomonadati</taxon>
        <taxon>Deferribacterota</taxon>
        <taxon>Deferribacteres</taxon>
        <taxon>Deferribacterales</taxon>
        <taxon>Flexistipitaceae</taxon>
        <taxon>Flexistipes</taxon>
    </lineage>
</organism>
<dbReference type="PROSITE" id="PS00409">
    <property type="entry name" value="PROKAR_NTER_METHYL"/>
    <property type="match status" value="1"/>
</dbReference>
<keyword evidence="1" id="KW-1133">Transmembrane helix</keyword>
<dbReference type="NCBIfam" id="TIGR02532">
    <property type="entry name" value="IV_pilin_GFxxxE"/>
    <property type="match status" value="1"/>
</dbReference>
<feature type="transmembrane region" description="Helical" evidence="1">
    <location>
        <begin position="7"/>
        <end position="31"/>
    </location>
</feature>
<dbReference type="Proteomes" id="UP000262325">
    <property type="component" value="Unassembled WGS sequence"/>
</dbReference>
<sequence length="112" mass="12970">MILKNKGFTLLEILVALVILSISMLALYNLLNFSLDLHSYSKSRTSLVGKGYEIVLKRLNFDENINSVKNEYDNITITLEQQITLIPDIQENYLTVENKESSVTYRYFNETK</sequence>
<proteinExistence type="predicted"/>
<dbReference type="AlphaFoldDB" id="A0A3D5QCN3"/>
<dbReference type="InterPro" id="IPR012902">
    <property type="entry name" value="N_methyl_site"/>
</dbReference>
<protein>
    <recommendedName>
        <fullName evidence="4">Prepilin-type N-terminal cleavage/methylation domain-containing protein</fullName>
    </recommendedName>
</protein>
<name>A0A3D5QCN3_FLESI</name>
<accession>A0A3D5QCN3</accession>
<keyword evidence="1" id="KW-0812">Transmembrane</keyword>
<evidence type="ECO:0000313" key="2">
    <source>
        <dbReference type="EMBL" id="HCW93430.1"/>
    </source>
</evidence>
<evidence type="ECO:0000313" key="3">
    <source>
        <dbReference type="Proteomes" id="UP000262325"/>
    </source>
</evidence>
<dbReference type="EMBL" id="DPPF01000145">
    <property type="protein sequence ID" value="HCW93430.1"/>
    <property type="molecule type" value="Genomic_DNA"/>
</dbReference>
<evidence type="ECO:0008006" key="4">
    <source>
        <dbReference type="Google" id="ProtNLM"/>
    </source>
</evidence>
<evidence type="ECO:0000256" key="1">
    <source>
        <dbReference type="SAM" id="Phobius"/>
    </source>
</evidence>
<gene>
    <name evidence="2" type="ORF">DHM44_07090</name>
</gene>
<comment type="caution">
    <text evidence="2">The sequence shown here is derived from an EMBL/GenBank/DDBJ whole genome shotgun (WGS) entry which is preliminary data.</text>
</comment>
<dbReference type="Pfam" id="PF07963">
    <property type="entry name" value="N_methyl"/>
    <property type="match status" value="1"/>
</dbReference>
<keyword evidence="1" id="KW-0472">Membrane</keyword>